<dbReference type="Proteomes" id="UP000543804">
    <property type="component" value="Unassembled WGS sequence"/>
</dbReference>
<proteinExistence type="predicted"/>
<evidence type="ECO:0000313" key="2">
    <source>
        <dbReference type="Proteomes" id="UP000543804"/>
    </source>
</evidence>
<organism evidence="1 2">
    <name type="scientific">Selenomonas bovis</name>
    <dbReference type="NCBI Taxonomy" id="416586"/>
    <lineage>
        <taxon>Bacteria</taxon>
        <taxon>Bacillati</taxon>
        <taxon>Bacillota</taxon>
        <taxon>Negativicutes</taxon>
        <taxon>Selenomonadales</taxon>
        <taxon>Selenomonadaceae</taxon>
        <taxon>Selenomonas</taxon>
    </lineage>
</organism>
<sequence>MTYEEWKKVYVDKKITLREWKVANGNDIIKIGGERPTKEQDCLKIFSWSSPQRRSDAEKLAAVNPNYSNGRQWQINCQRCVVAEELQY</sequence>
<dbReference type="AlphaFoldDB" id="A0A848BDI2"/>
<comment type="caution">
    <text evidence="1">The sequence shown here is derived from an EMBL/GenBank/DDBJ whole genome shotgun (WGS) entry which is preliminary data.</text>
</comment>
<keyword evidence="2" id="KW-1185">Reference proteome</keyword>
<protein>
    <submittedName>
        <fullName evidence="1">Uncharacterized protein</fullName>
    </submittedName>
</protein>
<gene>
    <name evidence="1" type="ORF">HF878_10835</name>
</gene>
<dbReference type="EMBL" id="JABAFA010000101">
    <property type="protein sequence ID" value="NMD99935.1"/>
    <property type="molecule type" value="Genomic_DNA"/>
</dbReference>
<accession>A0A848BDI2</accession>
<evidence type="ECO:0000313" key="1">
    <source>
        <dbReference type="EMBL" id="NMD99935.1"/>
    </source>
</evidence>
<name>A0A848BDI2_9FIRM</name>
<feature type="non-terminal residue" evidence="1">
    <location>
        <position position="88"/>
    </location>
</feature>
<reference evidence="1 2" key="1">
    <citation type="submission" date="2020-04" db="EMBL/GenBank/DDBJ databases">
        <authorList>
            <person name="Hitch T.C.A."/>
            <person name="Wylensek D."/>
            <person name="Clavel T."/>
        </authorList>
    </citation>
    <scope>NUCLEOTIDE SEQUENCE [LARGE SCALE GENOMIC DNA]</scope>
    <source>
        <strain evidence="1 2">PG-130-P53-12</strain>
    </source>
</reference>